<dbReference type="RefSeq" id="WP_113921013.1">
    <property type="nucleotide sequence ID" value="NZ_QNRX01000012.1"/>
</dbReference>
<organism evidence="2 3">
    <name type="scientific">Alkalibaculum bacchi</name>
    <dbReference type="NCBI Taxonomy" id="645887"/>
    <lineage>
        <taxon>Bacteria</taxon>
        <taxon>Bacillati</taxon>
        <taxon>Bacillota</taxon>
        <taxon>Clostridia</taxon>
        <taxon>Eubacteriales</taxon>
        <taxon>Eubacteriaceae</taxon>
        <taxon>Alkalibaculum</taxon>
    </lineage>
</organism>
<dbReference type="Proteomes" id="UP000253490">
    <property type="component" value="Unassembled WGS sequence"/>
</dbReference>
<evidence type="ECO:0000313" key="3">
    <source>
        <dbReference type="Proteomes" id="UP000253490"/>
    </source>
</evidence>
<keyword evidence="1" id="KW-0472">Membrane</keyword>
<keyword evidence="3" id="KW-1185">Reference proteome</keyword>
<feature type="transmembrane region" description="Helical" evidence="1">
    <location>
        <begin position="63"/>
        <end position="83"/>
    </location>
</feature>
<gene>
    <name evidence="2" type="ORF">DES36_11249</name>
</gene>
<evidence type="ECO:0000256" key="1">
    <source>
        <dbReference type="SAM" id="Phobius"/>
    </source>
</evidence>
<dbReference type="EMBL" id="QNRX01000012">
    <property type="protein sequence ID" value="RBP62076.1"/>
    <property type="molecule type" value="Genomic_DNA"/>
</dbReference>
<proteinExistence type="predicted"/>
<keyword evidence="1" id="KW-0812">Transmembrane</keyword>
<accession>A0A366I5E0</accession>
<feature type="transmembrane region" description="Helical" evidence="1">
    <location>
        <begin position="6"/>
        <end position="24"/>
    </location>
</feature>
<feature type="transmembrane region" description="Helical" evidence="1">
    <location>
        <begin position="31"/>
        <end position="51"/>
    </location>
</feature>
<protein>
    <submittedName>
        <fullName evidence="2">Uncharacterized protein</fullName>
    </submittedName>
</protein>
<evidence type="ECO:0000313" key="2">
    <source>
        <dbReference type="EMBL" id="RBP62076.1"/>
    </source>
</evidence>
<name>A0A366I5E0_9FIRM</name>
<comment type="caution">
    <text evidence="2">The sequence shown here is derived from an EMBL/GenBank/DDBJ whole genome shotgun (WGS) entry which is preliminary data.</text>
</comment>
<sequence length="89" mass="10572">MYKIGLLLVMILATLLMIVTWTLFKRKKQKLVGLLLVPYCFYFLALLSFGTEIQVLEDYLNKQIYTFSLGFFYIHIMLTMMIITNMMKE</sequence>
<dbReference type="AlphaFoldDB" id="A0A366I5E0"/>
<keyword evidence="1" id="KW-1133">Transmembrane helix</keyword>
<reference evidence="2 3" key="1">
    <citation type="submission" date="2018-06" db="EMBL/GenBank/DDBJ databases">
        <title>Genomic Encyclopedia of Type Strains, Phase IV (KMG-IV): sequencing the most valuable type-strain genomes for metagenomic binning, comparative biology and taxonomic classification.</title>
        <authorList>
            <person name="Goeker M."/>
        </authorList>
    </citation>
    <scope>NUCLEOTIDE SEQUENCE [LARGE SCALE GENOMIC DNA]</scope>
    <source>
        <strain evidence="2 3">DSM 22112</strain>
    </source>
</reference>